<feature type="compositionally biased region" description="Basic and acidic residues" evidence="1">
    <location>
        <begin position="29"/>
        <end position="40"/>
    </location>
</feature>
<dbReference type="Proteomes" id="UP000243342">
    <property type="component" value="Unassembled WGS sequence"/>
</dbReference>
<organism evidence="2 3">
    <name type="scientific">Mangrovactinospora gilvigrisea</name>
    <dbReference type="NCBI Taxonomy" id="1428644"/>
    <lineage>
        <taxon>Bacteria</taxon>
        <taxon>Bacillati</taxon>
        <taxon>Actinomycetota</taxon>
        <taxon>Actinomycetes</taxon>
        <taxon>Kitasatosporales</taxon>
        <taxon>Streptomycetaceae</taxon>
        <taxon>Mangrovactinospora</taxon>
    </lineage>
</organism>
<reference evidence="2 3" key="1">
    <citation type="submission" date="2016-10" db="EMBL/GenBank/DDBJ databases">
        <title>Genome sequence of Streptomyces gilvigriseus MUSC 26.</title>
        <authorList>
            <person name="Lee L.-H."/>
            <person name="Ser H.-L."/>
        </authorList>
    </citation>
    <scope>NUCLEOTIDE SEQUENCE [LARGE SCALE GENOMIC DNA]</scope>
    <source>
        <strain evidence="2 3">MUSC 26</strain>
    </source>
</reference>
<dbReference type="STRING" id="1428644.BIV57_17975"/>
<feature type="region of interest" description="Disordered" evidence="1">
    <location>
        <begin position="1"/>
        <end position="73"/>
    </location>
</feature>
<dbReference type="AlphaFoldDB" id="A0A1J7BBW7"/>
<dbReference type="RefSeq" id="WP_071657922.1">
    <property type="nucleotide sequence ID" value="NZ_MLCF01000113.1"/>
</dbReference>
<gene>
    <name evidence="2" type="ORF">BIV57_17975</name>
</gene>
<comment type="caution">
    <text evidence="2">The sequence shown here is derived from an EMBL/GenBank/DDBJ whole genome shotgun (WGS) entry which is preliminary data.</text>
</comment>
<sequence>MTDHATTFGFARALHHEDDPDAPRFGLDLTKDDRGRHPNGPDDQGEPYSVETTTQLTSHPGPQELMHRQTPRA</sequence>
<evidence type="ECO:0000313" key="2">
    <source>
        <dbReference type="EMBL" id="OIV36126.1"/>
    </source>
</evidence>
<protein>
    <submittedName>
        <fullName evidence="2">Uncharacterized protein</fullName>
    </submittedName>
</protein>
<dbReference type="EMBL" id="MLCF01000113">
    <property type="protein sequence ID" value="OIV36126.1"/>
    <property type="molecule type" value="Genomic_DNA"/>
</dbReference>
<evidence type="ECO:0000256" key="1">
    <source>
        <dbReference type="SAM" id="MobiDB-lite"/>
    </source>
</evidence>
<accession>A0A1J7BBW7</accession>
<keyword evidence="3" id="KW-1185">Reference proteome</keyword>
<feature type="compositionally biased region" description="Polar residues" evidence="1">
    <location>
        <begin position="50"/>
        <end position="60"/>
    </location>
</feature>
<proteinExistence type="predicted"/>
<name>A0A1J7BBW7_9ACTN</name>
<evidence type="ECO:0000313" key="3">
    <source>
        <dbReference type="Proteomes" id="UP000243342"/>
    </source>
</evidence>